<dbReference type="Proteomes" id="UP001060085">
    <property type="component" value="Linkage Group LG05"/>
</dbReference>
<organism evidence="1 2">
    <name type="scientific">Catharanthus roseus</name>
    <name type="common">Madagascar periwinkle</name>
    <name type="synonym">Vinca rosea</name>
    <dbReference type="NCBI Taxonomy" id="4058"/>
    <lineage>
        <taxon>Eukaryota</taxon>
        <taxon>Viridiplantae</taxon>
        <taxon>Streptophyta</taxon>
        <taxon>Embryophyta</taxon>
        <taxon>Tracheophyta</taxon>
        <taxon>Spermatophyta</taxon>
        <taxon>Magnoliopsida</taxon>
        <taxon>eudicotyledons</taxon>
        <taxon>Gunneridae</taxon>
        <taxon>Pentapetalae</taxon>
        <taxon>asterids</taxon>
        <taxon>lamiids</taxon>
        <taxon>Gentianales</taxon>
        <taxon>Apocynaceae</taxon>
        <taxon>Rauvolfioideae</taxon>
        <taxon>Vinceae</taxon>
        <taxon>Catharanthinae</taxon>
        <taxon>Catharanthus</taxon>
    </lineage>
</organism>
<accession>A0ACC0ASW5</accession>
<sequence>MKSRTSDRQPYVTLGYEREGSVKKNTKPRVEDEEEEVPIKGQGEQMVTSDNWQLFVHDRRHNHEIAVYNHGHAQAARLTEEQLKQTEQFRKSHVPPRSEQKIYNVVAKIKKNMMQGRNTMEEVLCLSAERGDTIFYRKSEDSNVLVILSLYILH</sequence>
<protein>
    <submittedName>
        <fullName evidence="1">Uncharacterized protein</fullName>
    </submittedName>
</protein>
<name>A0ACC0ASW5_CATRO</name>
<proteinExistence type="predicted"/>
<evidence type="ECO:0000313" key="2">
    <source>
        <dbReference type="Proteomes" id="UP001060085"/>
    </source>
</evidence>
<evidence type="ECO:0000313" key="1">
    <source>
        <dbReference type="EMBL" id="KAI5662528.1"/>
    </source>
</evidence>
<comment type="caution">
    <text evidence="1">The sequence shown here is derived from an EMBL/GenBank/DDBJ whole genome shotgun (WGS) entry which is preliminary data.</text>
</comment>
<keyword evidence="2" id="KW-1185">Reference proteome</keyword>
<reference evidence="2" key="1">
    <citation type="journal article" date="2023" name="Nat. Plants">
        <title>Single-cell RNA sequencing provides a high-resolution roadmap for understanding the multicellular compartmentation of specialized metabolism.</title>
        <authorList>
            <person name="Sun S."/>
            <person name="Shen X."/>
            <person name="Li Y."/>
            <person name="Li Y."/>
            <person name="Wang S."/>
            <person name="Li R."/>
            <person name="Zhang H."/>
            <person name="Shen G."/>
            <person name="Guo B."/>
            <person name="Wei J."/>
            <person name="Xu J."/>
            <person name="St-Pierre B."/>
            <person name="Chen S."/>
            <person name="Sun C."/>
        </authorList>
    </citation>
    <scope>NUCLEOTIDE SEQUENCE [LARGE SCALE GENOMIC DNA]</scope>
</reference>
<dbReference type="EMBL" id="CM044705">
    <property type="protein sequence ID" value="KAI5662528.1"/>
    <property type="molecule type" value="Genomic_DNA"/>
</dbReference>
<gene>
    <name evidence="1" type="ORF">M9H77_21851</name>
</gene>